<evidence type="ECO:0000256" key="1">
    <source>
        <dbReference type="ARBA" id="ARBA00022670"/>
    </source>
</evidence>
<dbReference type="CDD" id="cd00190">
    <property type="entry name" value="Tryp_SPc"/>
    <property type="match status" value="1"/>
</dbReference>
<dbReference type="Gene3D" id="2.40.10.10">
    <property type="entry name" value="Trypsin-like serine proteases"/>
    <property type="match status" value="1"/>
</dbReference>
<dbReference type="InterPro" id="IPR018114">
    <property type="entry name" value="TRYPSIN_HIS"/>
</dbReference>
<evidence type="ECO:0000256" key="8">
    <source>
        <dbReference type="ARBA" id="ARBA00073729"/>
    </source>
</evidence>
<dbReference type="GO" id="GO:0006508">
    <property type="term" value="P:proteolysis"/>
    <property type="evidence" value="ECO:0007669"/>
    <property type="project" value="UniProtKB-KW"/>
</dbReference>
<dbReference type="GeneID" id="102388658"/>
<name>A0A3Q0FVU2_ALLSI</name>
<evidence type="ECO:0000256" key="6">
    <source>
        <dbReference type="ARBA" id="ARBA00023180"/>
    </source>
</evidence>
<dbReference type="InterPro" id="IPR001254">
    <property type="entry name" value="Trypsin_dom"/>
</dbReference>
<keyword evidence="12" id="KW-1185">Reference proteome</keyword>
<feature type="compositionally biased region" description="Basic and acidic residues" evidence="10">
    <location>
        <begin position="586"/>
        <end position="597"/>
    </location>
</feature>
<dbReference type="SMART" id="SM00020">
    <property type="entry name" value="Tryp_SPc"/>
    <property type="match status" value="1"/>
</dbReference>
<dbReference type="PROSITE" id="PS00135">
    <property type="entry name" value="TRYPSIN_SER"/>
    <property type="match status" value="1"/>
</dbReference>
<dbReference type="PROSITE" id="PS00134">
    <property type="entry name" value="TRYPSIN_HIS"/>
    <property type="match status" value="1"/>
</dbReference>
<dbReference type="GO" id="GO:0043010">
    <property type="term" value="P:camera-type eye development"/>
    <property type="evidence" value="ECO:0007669"/>
    <property type="project" value="UniProtKB-ARBA"/>
</dbReference>
<evidence type="ECO:0000256" key="3">
    <source>
        <dbReference type="ARBA" id="ARBA00022801"/>
    </source>
</evidence>
<keyword evidence="5" id="KW-1015">Disulfide bond</keyword>
<accession>A0A3Q0FVU2</accession>
<evidence type="ECO:0000256" key="4">
    <source>
        <dbReference type="ARBA" id="ARBA00022825"/>
    </source>
</evidence>
<dbReference type="FunFam" id="2.40.10.10:FF:000081">
    <property type="entry name" value="Serine protease 56"/>
    <property type="match status" value="1"/>
</dbReference>
<comment type="function">
    <text evidence="7">Serine protease required during eye development.</text>
</comment>
<keyword evidence="3 9" id="KW-0378">Hydrolase</keyword>
<dbReference type="InterPro" id="IPR033116">
    <property type="entry name" value="TRYPSIN_SER"/>
</dbReference>
<feature type="region of interest" description="Disordered" evidence="10">
    <location>
        <begin position="466"/>
        <end position="508"/>
    </location>
</feature>
<dbReference type="RefSeq" id="XP_025051711.1">
    <property type="nucleotide sequence ID" value="XM_025195926.1"/>
</dbReference>
<dbReference type="PRINTS" id="PR00722">
    <property type="entry name" value="CHYMOTRYPSIN"/>
</dbReference>
<evidence type="ECO:0000256" key="2">
    <source>
        <dbReference type="ARBA" id="ARBA00022729"/>
    </source>
</evidence>
<keyword evidence="2" id="KW-0732">Signal</keyword>
<dbReference type="InterPro" id="IPR001314">
    <property type="entry name" value="Peptidase_S1A"/>
</dbReference>
<protein>
    <recommendedName>
        <fullName evidence="8">Serine protease 56</fullName>
    </recommendedName>
</protein>
<dbReference type="CTD" id="646960"/>
<dbReference type="InterPro" id="IPR009003">
    <property type="entry name" value="Peptidase_S1_PA"/>
</dbReference>
<dbReference type="Proteomes" id="UP000189705">
    <property type="component" value="Unplaced"/>
</dbReference>
<dbReference type="PANTHER" id="PTHR24252:SF10">
    <property type="entry name" value="SERINE PROTEASE 56"/>
    <property type="match status" value="1"/>
</dbReference>
<evidence type="ECO:0000256" key="5">
    <source>
        <dbReference type="ARBA" id="ARBA00023157"/>
    </source>
</evidence>
<dbReference type="InterPro" id="IPR043504">
    <property type="entry name" value="Peptidase_S1_PA_chymotrypsin"/>
</dbReference>
<keyword evidence="1 9" id="KW-0645">Protease</keyword>
<feature type="domain" description="Peptidase S1" evidence="11">
    <location>
        <begin position="114"/>
        <end position="348"/>
    </location>
</feature>
<evidence type="ECO:0000256" key="9">
    <source>
        <dbReference type="RuleBase" id="RU363034"/>
    </source>
</evidence>
<dbReference type="InParanoid" id="A0A3Q0FVU2"/>
<dbReference type="PROSITE" id="PS50240">
    <property type="entry name" value="TRYPSIN_DOM"/>
    <property type="match status" value="1"/>
</dbReference>
<sequence length="700" mass="75136">MLLPLLCLLQLAAGAPLGRELYLMPASVLQALSSRGTRVLEAALESAQLALEAALAEHRRRLQACQDCGNQTQPCPRMQSSTVLPNTHGDQPLLGLCGHQALAAPNITTAKGKIVGGSVAPRGAWPWLVSVRLDGELMCGGVLVAATWVLTAAHCFTGNRNELAWTVVVGDYNLGKQDEGEQELPVSRIITHPKFNPKTFHGDMALLELTRSPVPTQGVSPVCLPDGPLEPAPGTPCYIAGWGSLYEEGPAAEVVMEARVPLLSQDACRGALGRDLLTSAMFCAGYLSGGIDSCQGDSGGPLTCQDPGSQRFVLYGITSWGDGCGERGKPGVYTRVAAFADWIAHQMQQSPASREPSCPELLALPQLPTERQAPERTRLCSFYARSCGPPTAQEACAHAAQEACQTRQHRCELRAYAQRLLDFLHRAEEFFQARLDVSFFTQALPRALEQLYTHLFPTQVHQVTAEQASDAARGGHAGPMKQAAGGIQSPTRRARQPQPPSPRPQPQGLQLEDQVQELSTAEPKPELEPPHGEEQLFLQGEELQQHGRSSLRQLWAMLGSQTSPPDTAEPISAPAPNRSAVPGGRPTREKRELRGDVAGDEAAGDSRGCLGLAEAARRVQAMRELYRWVLQVPDGDLAMTFQEILVDLGSKNAKGLCKAQVRATVGGRAMAFPGLVGLDSDSLHRSMPGLVAAALETLKT</sequence>
<reference evidence="13" key="1">
    <citation type="submission" date="2025-08" db="UniProtKB">
        <authorList>
            <consortium name="RefSeq"/>
        </authorList>
    </citation>
    <scope>IDENTIFICATION</scope>
</reference>
<organism evidence="12 13">
    <name type="scientific">Alligator sinensis</name>
    <name type="common">Chinese alligator</name>
    <dbReference type="NCBI Taxonomy" id="38654"/>
    <lineage>
        <taxon>Eukaryota</taxon>
        <taxon>Metazoa</taxon>
        <taxon>Chordata</taxon>
        <taxon>Craniata</taxon>
        <taxon>Vertebrata</taxon>
        <taxon>Euteleostomi</taxon>
        <taxon>Archelosauria</taxon>
        <taxon>Archosauria</taxon>
        <taxon>Crocodylia</taxon>
        <taxon>Alligatoridae</taxon>
        <taxon>Alligatorinae</taxon>
        <taxon>Alligator</taxon>
    </lineage>
</organism>
<feature type="region of interest" description="Disordered" evidence="10">
    <location>
        <begin position="560"/>
        <end position="606"/>
    </location>
</feature>
<evidence type="ECO:0000313" key="13">
    <source>
        <dbReference type="RefSeq" id="XP_025051711.1"/>
    </source>
</evidence>
<dbReference type="STRING" id="38654.A0A3Q0FVU2"/>
<evidence type="ECO:0000256" key="10">
    <source>
        <dbReference type="SAM" id="MobiDB-lite"/>
    </source>
</evidence>
<dbReference type="Pfam" id="PF00089">
    <property type="entry name" value="Trypsin"/>
    <property type="match status" value="1"/>
</dbReference>
<evidence type="ECO:0000256" key="7">
    <source>
        <dbReference type="ARBA" id="ARBA00060315"/>
    </source>
</evidence>
<proteinExistence type="predicted"/>
<evidence type="ECO:0000259" key="11">
    <source>
        <dbReference type="PROSITE" id="PS50240"/>
    </source>
</evidence>
<dbReference type="SUPFAM" id="SSF50494">
    <property type="entry name" value="Trypsin-like serine proteases"/>
    <property type="match status" value="1"/>
</dbReference>
<dbReference type="KEGG" id="asn:102388658"/>
<evidence type="ECO:0000313" key="12">
    <source>
        <dbReference type="Proteomes" id="UP000189705"/>
    </source>
</evidence>
<dbReference type="AlphaFoldDB" id="A0A3Q0FVU2"/>
<dbReference type="GO" id="GO:0004252">
    <property type="term" value="F:serine-type endopeptidase activity"/>
    <property type="evidence" value="ECO:0007669"/>
    <property type="project" value="InterPro"/>
</dbReference>
<keyword evidence="6" id="KW-0325">Glycoprotein</keyword>
<gene>
    <name evidence="13" type="primary">PRSS56</name>
</gene>
<keyword evidence="4 9" id="KW-0720">Serine protease</keyword>
<dbReference type="PANTHER" id="PTHR24252">
    <property type="entry name" value="ACROSIN-RELATED"/>
    <property type="match status" value="1"/>
</dbReference>